<dbReference type="AlphaFoldDB" id="A0A418WD74"/>
<dbReference type="InterPro" id="IPR058625">
    <property type="entry name" value="MdtA-like_BSH"/>
</dbReference>
<feature type="domain" description="Multidrug resistance protein MdtA-like beta-barrel" evidence="12">
    <location>
        <begin position="249"/>
        <end position="331"/>
    </location>
</feature>
<keyword evidence="3" id="KW-0813">Transport</keyword>
<feature type="domain" description="Multidrug resistance protein MdtA-like alpha-helical hairpin" evidence="10">
    <location>
        <begin position="145"/>
        <end position="212"/>
    </location>
</feature>
<keyword evidence="6 9" id="KW-0472">Membrane</keyword>
<dbReference type="PANTHER" id="PTHR30469:SF12">
    <property type="entry name" value="MULTIDRUG RESISTANCE PROTEIN MDTA"/>
    <property type="match status" value="1"/>
</dbReference>
<dbReference type="Proteomes" id="UP000284605">
    <property type="component" value="Unassembled WGS sequence"/>
</dbReference>
<comment type="similarity">
    <text evidence="2">Belongs to the membrane fusion protein (MFP) (TC 8.A.1) family.</text>
</comment>
<keyword evidence="15" id="KW-1185">Reference proteome</keyword>
<evidence type="ECO:0000256" key="9">
    <source>
        <dbReference type="SAM" id="Phobius"/>
    </source>
</evidence>
<feature type="domain" description="Multidrug resistance protein MdtA-like barrel-sandwich hybrid" evidence="11">
    <location>
        <begin position="104"/>
        <end position="245"/>
    </location>
</feature>
<evidence type="ECO:0000256" key="6">
    <source>
        <dbReference type="ARBA" id="ARBA00023136"/>
    </source>
</evidence>
<evidence type="ECO:0000256" key="7">
    <source>
        <dbReference type="SAM" id="Coils"/>
    </source>
</evidence>
<feature type="transmembrane region" description="Helical" evidence="9">
    <location>
        <begin position="45"/>
        <end position="62"/>
    </location>
</feature>
<evidence type="ECO:0000259" key="12">
    <source>
        <dbReference type="Pfam" id="PF25944"/>
    </source>
</evidence>
<keyword evidence="7" id="KW-0175">Coiled coil</keyword>
<keyword evidence="9" id="KW-1133">Transmembrane helix</keyword>
<keyword evidence="9" id="KW-0812">Transmembrane</keyword>
<dbReference type="GO" id="GO:1990281">
    <property type="term" value="C:efflux pump complex"/>
    <property type="evidence" value="ECO:0007669"/>
    <property type="project" value="TreeGrafter"/>
</dbReference>
<keyword evidence="5" id="KW-0997">Cell inner membrane</keyword>
<evidence type="ECO:0000256" key="8">
    <source>
        <dbReference type="SAM" id="MobiDB-lite"/>
    </source>
</evidence>
<dbReference type="Pfam" id="PF25917">
    <property type="entry name" value="BSH_RND"/>
    <property type="match status" value="1"/>
</dbReference>
<evidence type="ECO:0000256" key="2">
    <source>
        <dbReference type="ARBA" id="ARBA00009477"/>
    </source>
</evidence>
<accession>A0A418WD74</accession>
<dbReference type="InterPro" id="IPR006143">
    <property type="entry name" value="RND_pump_MFP"/>
</dbReference>
<dbReference type="InterPro" id="IPR058624">
    <property type="entry name" value="MdtA-like_HH"/>
</dbReference>
<dbReference type="SUPFAM" id="SSF111369">
    <property type="entry name" value="HlyD-like secretion proteins"/>
    <property type="match status" value="1"/>
</dbReference>
<feature type="coiled-coil region" evidence="7">
    <location>
        <begin position="149"/>
        <end position="179"/>
    </location>
</feature>
<organism evidence="14 15">
    <name type="scientific">Oleomonas cavernae</name>
    <dbReference type="NCBI Taxonomy" id="2320859"/>
    <lineage>
        <taxon>Bacteria</taxon>
        <taxon>Pseudomonadati</taxon>
        <taxon>Pseudomonadota</taxon>
        <taxon>Alphaproteobacteria</taxon>
        <taxon>Acetobacterales</taxon>
        <taxon>Acetobacteraceae</taxon>
        <taxon>Oleomonas</taxon>
    </lineage>
</organism>
<dbReference type="NCBIfam" id="TIGR01730">
    <property type="entry name" value="RND_mfp"/>
    <property type="match status" value="1"/>
</dbReference>
<feature type="domain" description="Multidrug resistance protein MdtA-like C-terminal permuted SH3" evidence="13">
    <location>
        <begin position="336"/>
        <end position="392"/>
    </location>
</feature>
<comment type="caution">
    <text evidence="14">The sequence shown here is derived from an EMBL/GenBank/DDBJ whole genome shotgun (WGS) entry which is preliminary data.</text>
</comment>
<dbReference type="InterPro" id="IPR058627">
    <property type="entry name" value="MdtA-like_C"/>
</dbReference>
<keyword evidence="4" id="KW-1003">Cell membrane</keyword>
<dbReference type="Pfam" id="PF25967">
    <property type="entry name" value="RND-MFP_C"/>
    <property type="match status" value="1"/>
</dbReference>
<evidence type="ECO:0000256" key="4">
    <source>
        <dbReference type="ARBA" id="ARBA00022475"/>
    </source>
</evidence>
<comment type="subcellular location">
    <subcellularLocation>
        <location evidence="1">Cell membrane</location>
    </subcellularLocation>
</comment>
<evidence type="ECO:0000256" key="3">
    <source>
        <dbReference type="ARBA" id="ARBA00022448"/>
    </source>
</evidence>
<dbReference type="Pfam" id="PF25944">
    <property type="entry name" value="Beta-barrel_RND"/>
    <property type="match status" value="1"/>
</dbReference>
<dbReference type="GO" id="GO:0015562">
    <property type="term" value="F:efflux transmembrane transporter activity"/>
    <property type="evidence" value="ECO:0007669"/>
    <property type="project" value="TreeGrafter"/>
</dbReference>
<dbReference type="Gene3D" id="2.40.420.20">
    <property type="match status" value="1"/>
</dbReference>
<dbReference type="FunFam" id="2.40.420.20:FF:000001">
    <property type="entry name" value="Efflux RND transporter periplasmic adaptor subunit"/>
    <property type="match status" value="1"/>
</dbReference>
<dbReference type="PANTHER" id="PTHR30469">
    <property type="entry name" value="MULTIDRUG RESISTANCE PROTEIN MDTA"/>
    <property type="match status" value="1"/>
</dbReference>
<evidence type="ECO:0000256" key="5">
    <source>
        <dbReference type="ARBA" id="ARBA00022519"/>
    </source>
</evidence>
<evidence type="ECO:0000256" key="1">
    <source>
        <dbReference type="ARBA" id="ARBA00004236"/>
    </source>
</evidence>
<dbReference type="EMBL" id="QYUK01000011">
    <property type="protein sequence ID" value="RJF87926.1"/>
    <property type="molecule type" value="Genomic_DNA"/>
</dbReference>
<dbReference type="Gene3D" id="1.10.287.470">
    <property type="entry name" value="Helix hairpin bin"/>
    <property type="match status" value="1"/>
</dbReference>
<evidence type="ECO:0000259" key="10">
    <source>
        <dbReference type="Pfam" id="PF25876"/>
    </source>
</evidence>
<sequence length="408" mass="43686">MPSGNWPTGACCRRPARPRPRPPIPPSRPRLPVAEISSLWRSRRVVIGAGLGAVVLVAFLLLRGASAPAQPGTAEVAVPVVVSLVTIKTVPIYLDGIGTVQASNTVQIRSRVDGQILEVRFREGQEVKAGDVLVMVDPRPFEANLKQMAANLLRDKAQLVDAKAQLNRLIQLKDFASRQSVDTQRASVAQFEALVAADQAQVDYARTQLDYTTVRSPIDGRTGIRQIDVGNVVHAADTSPIVTVTQFTPISVVFTLNADHLPVITGGTARGPLTVYAFAKDNSTQLAQGRLDLVDNQIDQATGTVKLKASFANADHRLWPGQFVNARLQVAVHEGLTVPATAVQHGPNGTYAWVIARDQTAQMRPVTVLQIQDGQALIQAGLEAGQRVVIDGQYKLQPGSMTAPAAGA</sequence>
<gene>
    <name evidence="14" type="ORF">D3874_13595</name>
</gene>
<evidence type="ECO:0000313" key="15">
    <source>
        <dbReference type="Proteomes" id="UP000284605"/>
    </source>
</evidence>
<proteinExistence type="inferred from homology"/>
<feature type="region of interest" description="Disordered" evidence="8">
    <location>
        <begin position="1"/>
        <end position="28"/>
    </location>
</feature>
<evidence type="ECO:0000259" key="13">
    <source>
        <dbReference type="Pfam" id="PF25967"/>
    </source>
</evidence>
<dbReference type="InterPro" id="IPR058626">
    <property type="entry name" value="MdtA-like_b-barrel"/>
</dbReference>
<dbReference type="Gene3D" id="2.40.50.100">
    <property type="match status" value="1"/>
</dbReference>
<protein>
    <submittedName>
        <fullName evidence="14">Efflux RND transporter periplasmic adaptor subunit</fullName>
    </submittedName>
</protein>
<evidence type="ECO:0000313" key="14">
    <source>
        <dbReference type="EMBL" id="RJF87926.1"/>
    </source>
</evidence>
<evidence type="ECO:0000259" key="11">
    <source>
        <dbReference type="Pfam" id="PF25917"/>
    </source>
</evidence>
<reference evidence="14 15" key="1">
    <citation type="submission" date="2018-09" db="EMBL/GenBank/DDBJ databases">
        <authorList>
            <person name="Zhu H."/>
        </authorList>
    </citation>
    <scope>NUCLEOTIDE SEQUENCE [LARGE SCALE GENOMIC DNA]</scope>
    <source>
        <strain evidence="14 15">K1W22B-8</strain>
    </source>
</reference>
<dbReference type="Gene3D" id="2.40.30.170">
    <property type="match status" value="1"/>
</dbReference>
<dbReference type="Pfam" id="PF25876">
    <property type="entry name" value="HH_MFP_RND"/>
    <property type="match status" value="1"/>
</dbReference>
<dbReference type="GO" id="GO:0030313">
    <property type="term" value="C:cell envelope"/>
    <property type="evidence" value="ECO:0007669"/>
    <property type="project" value="UniProtKB-SubCell"/>
</dbReference>
<name>A0A418WD74_9PROT</name>